<dbReference type="RefSeq" id="WP_345601390.1">
    <property type="nucleotide sequence ID" value="NZ_BAABLT010000033.1"/>
</dbReference>
<accession>A0ABW3FM58</accession>
<feature type="region of interest" description="Disordered" evidence="1">
    <location>
        <begin position="390"/>
        <end position="413"/>
    </location>
</feature>
<dbReference type="Proteomes" id="UP001597018">
    <property type="component" value="Unassembled WGS sequence"/>
</dbReference>
<comment type="caution">
    <text evidence="2">The sequence shown here is derived from an EMBL/GenBank/DDBJ whole genome shotgun (WGS) entry which is preliminary data.</text>
</comment>
<dbReference type="EMBL" id="JBHTIW010000002">
    <property type="protein sequence ID" value="MFD0919054.1"/>
    <property type="molecule type" value="Genomic_DNA"/>
</dbReference>
<organism evidence="2 3">
    <name type="scientific">Saccharopolyspora rosea</name>
    <dbReference type="NCBI Taxonomy" id="524884"/>
    <lineage>
        <taxon>Bacteria</taxon>
        <taxon>Bacillati</taxon>
        <taxon>Actinomycetota</taxon>
        <taxon>Actinomycetes</taxon>
        <taxon>Pseudonocardiales</taxon>
        <taxon>Pseudonocardiaceae</taxon>
        <taxon>Saccharopolyspora</taxon>
    </lineage>
</organism>
<feature type="compositionally biased region" description="Basic and acidic residues" evidence="1">
    <location>
        <begin position="404"/>
        <end position="413"/>
    </location>
</feature>
<name>A0ABW3FM58_9PSEU</name>
<evidence type="ECO:0000256" key="1">
    <source>
        <dbReference type="SAM" id="MobiDB-lite"/>
    </source>
</evidence>
<gene>
    <name evidence="2" type="ORF">ACFQ16_04785</name>
</gene>
<proteinExistence type="predicted"/>
<evidence type="ECO:0000313" key="3">
    <source>
        <dbReference type="Proteomes" id="UP001597018"/>
    </source>
</evidence>
<protein>
    <submittedName>
        <fullName evidence="2">Uncharacterized protein</fullName>
    </submittedName>
</protein>
<keyword evidence="3" id="KW-1185">Reference proteome</keyword>
<evidence type="ECO:0000313" key="2">
    <source>
        <dbReference type="EMBL" id="MFD0919054.1"/>
    </source>
</evidence>
<sequence length="413" mass="43451">MGVVDTHVKSDPASCRQLADWLKRLSEADHAAGSAAFRVQSSSEAIWEGKAGDACRDRLAYCGADADKAKEAIDWLIWGLNLFASDIDTVRAHMDQCLQIAHDNGLTVTGTVIHEPQIDAADTAPDGAGGDMPGLDPHAQEHKQLVAKRDAYLEIEAIANDERNRERTAHRTLLKAINGSNGIIDALLADPKTWVLRGLVAAGTAHGTHAALAENATKMEDFAKNFERLSADSTLPAATREAWLAKLMTNVGVDQRGAEGNAKLLLGGGQTKAGEFILGNLARTAGDRGSPKKSLTGIGKLFNVVGMLGTGYFTVQDILDGKPVGKSIWANFGGLAFSTTVSSVAVAGAGGAVGAATTSPVTVAGLGVGFAASATWTYFQDHDLRDLYRDLGGDGGNSPADQSDEQRKARYGW</sequence>
<reference evidence="3" key="1">
    <citation type="journal article" date="2019" name="Int. J. Syst. Evol. Microbiol.">
        <title>The Global Catalogue of Microorganisms (GCM) 10K type strain sequencing project: providing services to taxonomists for standard genome sequencing and annotation.</title>
        <authorList>
            <consortium name="The Broad Institute Genomics Platform"/>
            <consortium name="The Broad Institute Genome Sequencing Center for Infectious Disease"/>
            <person name="Wu L."/>
            <person name="Ma J."/>
        </authorList>
    </citation>
    <scope>NUCLEOTIDE SEQUENCE [LARGE SCALE GENOMIC DNA]</scope>
    <source>
        <strain evidence="3">CCUG 56401</strain>
    </source>
</reference>